<evidence type="ECO:0000313" key="3">
    <source>
        <dbReference type="Proteomes" id="UP000629911"/>
    </source>
</evidence>
<keyword evidence="3" id="KW-1185">Reference proteome</keyword>
<dbReference type="InterPro" id="IPR008868">
    <property type="entry name" value="TniB"/>
</dbReference>
<proteinExistence type="predicted"/>
<name>A0ABQ2U025_9ACTN</name>
<organism evidence="2 3">
    <name type="scientific">Streptomyces variabilis</name>
    <dbReference type="NCBI Taxonomy" id="67372"/>
    <lineage>
        <taxon>Bacteria</taxon>
        <taxon>Bacillati</taxon>
        <taxon>Actinomycetota</taxon>
        <taxon>Actinomycetes</taxon>
        <taxon>Kitasatosporales</taxon>
        <taxon>Streptomycetaceae</taxon>
        <taxon>Streptomyces</taxon>
        <taxon>Streptomyces griseoincarnatus group</taxon>
    </lineage>
</organism>
<accession>A0ABQ2U025</accession>
<dbReference type="SUPFAM" id="SSF52540">
    <property type="entry name" value="P-loop containing nucleoside triphosphate hydrolases"/>
    <property type="match status" value="1"/>
</dbReference>
<feature type="region of interest" description="Disordered" evidence="1">
    <location>
        <begin position="242"/>
        <end position="268"/>
    </location>
</feature>
<gene>
    <name evidence="2" type="ORF">GCM10010287_36700</name>
</gene>
<sequence>MASVTAFADFDNEDSEEGPFLPISTWQGWKDFVGTLRLEAPPADDPSWSTQDLEDYHSRFVVMTTPSMKKVSLQLRRLLVLNRRQQGTARRGLIVSGPPTTGKTTTLMELGRIFEHTDRRRHPCLKDRLPVAFVSVPPSATPKMLVSEFARFLGIPVHARMNQAQITDAVCHVLAEKATQLVFVDDVHLLNTRTRTGAETADQMKHLGERIAATFVYAGVDVEHSPLLTGPRGAQIAGRFSSTERQSHLVRQQPASPGSTTTWGTVSAPTRSLSSVRTAWPVHAAISICPRTPARASSSRRRTTSNACSPRSL</sequence>
<dbReference type="EMBL" id="BMTZ01000010">
    <property type="protein sequence ID" value="GGT59167.1"/>
    <property type="molecule type" value="Genomic_DNA"/>
</dbReference>
<comment type="caution">
    <text evidence="2">The sequence shown here is derived from an EMBL/GenBank/DDBJ whole genome shotgun (WGS) entry which is preliminary data.</text>
</comment>
<evidence type="ECO:0008006" key="4">
    <source>
        <dbReference type="Google" id="ProtNLM"/>
    </source>
</evidence>
<dbReference type="InterPro" id="IPR027417">
    <property type="entry name" value="P-loop_NTPase"/>
</dbReference>
<dbReference type="Gene3D" id="3.40.50.300">
    <property type="entry name" value="P-loop containing nucleotide triphosphate hydrolases"/>
    <property type="match status" value="1"/>
</dbReference>
<dbReference type="Pfam" id="PF05621">
    <property type="entry name" value="TniB"/>
    <property type="match status" value="1"/>
</dbReference>
<feature type="region of interest" description="Disordered" evidence="1">
    <location>
        <begin position="292"/>
        <end position="313"/>
    </location>
</feature>
<evidence type="ECO:0000256" key="1">
    <source>
        <dbReference type="SAM" id="MobiDB-lite"/>
    </source>
</evidence>
<dbReference type="Proteomes" id="UP000629911">
    <property type="component" value="Unassembled WGS sequence"/>
</dbReference>
<protein>
    <recommendedName>
        <fullName evidence="4">ATP/GTP-binding protein</fullName>
    </recommendedName>
</protein>
<reference evidence="3" key="1">
    <citation type="journal article" date="2019" name="Int. J. Syst. Evol. Microbiol.">
        <title>The Global Catalogue of Microorganisms (GCM) 10K type strain sequencing project: providing services to taxonomists for standard genome sequencing and annotation.</title>
        <authorList>
            <consortium name="The Broad Institute Genomics Platform"/>
            <consortium name="The Broad Institute Genome Sequencing Center for Infectious Disease"/>
            <person name="Wu L."/>
            <person name="Ma J."/>
        </authorList>
    </citation>
    <scope>NUCLEOTIDE SEQUENCE [LARGE SCALE GENOMIC DNA]</scope>
    <source>
        <strain evidence="3">JCM 4422</strain>
    </source>
</reference>
<evidence type="ECO:0000313" key="2">
    <source>
        <dbReference type="EMBL" id="GGT59167.1"/>
    </source>
</evidence>
<dbReference type="RefSeq" id="WP_189365334.1">
    <property type="nucleotide sequence ID" value="NZ_BMTZ01000010.1"/>
</dbReference>